<dbReference type="GO" id="GO:0000155">
    <property type="term" value="F:phosphorelay sensor kinase activity"/>
    <property type="evidence" value="ECO:0007669"/>
    <property type="project" value="InterPro"/>
</dbReference>
<dbReference type="CDD" id="cd00156">
    <property type="entry name" value="REC"/>
    <property type="match status" value="1"/>
</dbReference>
<dbReference type="GO" id="GO:0005886">
    <property type="term" value="C:plasma membrane"/>
    <property type="evidence" value="ECO:0007669"/>
    <property type="project" value="UniProtKB-SubCell"/>
</dbReference>
<dbReference type="SUPFAM" id="SSF158472">
    <property type="entry name" value="HAMP domain-like"/>
    <property type="match status" value="1"/>
</dbReference>
<name>A0A2L2XFS6_9FIRM</name>
<dbReference type="GO" id="GO:0009927">
    <property type="term" value="F:histidine phosphotransfer kinase activity"/>
    <property type="evidence" value="ECO:0007669"/>
    <property type="project" value="TreeGrafter"/>
</dbReference>
<evidence type="ECO:0000256" key="8">
    <source>
        <dbReference type="ARBA" id="ARBA00022692"/>
    </source>
</evidence>
<evidence type="ECO:0000313" key="22">
    <source>
        <dbReference type="EMBL" id="GBF34982.1"/>
    </source>
</evidence>
<dbReference type="CDD" id="cd00082">
    <property type="entry name" value="HisKA"/>
    <property type="match status" value="1"/>
</dbReference>
<dbReference type="GO" id="GO:0005524">
    <property type="term" value="F:ATP binding"/>
    <property type="evidence" value="ECO:0007669"/>
    <property type="project" value="UniProtKB-KW"/>
</dbReference>
<dbReference type="PANTHER" id="PTHR43047">
    <property type="entry name" value="TWO-COMPONENT HISTIDINE PROTEIN KINASE"/>
    <property type="match status" value="1"/>
</dbReference>
<dbReference type="SUPFAM" id="SSF55781">
    <property type="entry name" value="GAF domain-like"/>
    <property type="match status" value="1"/>
</dbReference>
<evidence type="ECO:0000256" key="2">
    <source>
        <dbReference type="ARBA" id="ARBA00004651"/>
    </source>
</evidence>
<dbReference type="AlphaFoldDB" id="A0A2L2XFS6"/>
<feature type="coiled-coil region" evidence="17">
    <location>
        <begin position="553"/>
        <end position="618"/>
    </location>
</feature>
<keyword evidence="12 18" id="KW-1133">Transmembrane helix</keyword>
<feature type="modified residue" description="4-aspartylphosphate" evidence="16">
    <location>
        <position position="955"/>
    </location>
</feature>
<dbReference type="CDD" id="cd16922">
    <property type="entry name" value="HATPase_EvgS-ArcB-TorS-like"/>
    <property type="match status" value="1"/>
</dbReference>
<dbReference type="InterPro" id="IPR001789">
    <property type="entry name" value="Sig_transdc_resp-reg_receiver"/>
</dbReference>
<dbReference type="InterPro" id="IPR011006">
    <property type="entry name" value="CheY-like_superfamily"/>
</dbReference>
<feature type="domain" description="Histidine kinase" evidence="19">
    <location>
        <begin position="625"/>
        <end position="845"/>
    </location>
</feature>
<dbReference type="SUPFAM" id="SSF47384">
    <property type="entry name" value="Homodimeric domain of signal transducing histidine kinase"/>
    <property type="match status" value="1"/>
</dbReference>
<keyword evidence="9" id="KW-0547">Nucleotide-binding</keyword>
<evidence type="ECO:0000256" key="15">
    <source>
        <dbReference type="ARBA" id="ARBA00024867"/>
    </source>
</evidence>
<dbReference type="Gene3D" id="3.40.50.2300">
    <property type="match status" value="1"/>
</dbReference>
<dbReference type="InterPro" id="IPR033479">
    <property type="entry name" value="dCache_1"/>
</dbReference>
<dbReference type="SMART" id="SM00065">
    <property type="entry name" value="GAF"/>
    <property type="match status" value="1"/>
</dbReference>
<feature type="transmembrane region" description="Helical" evidence="18">
    <location>
        <begin position="316"/>
        <end position="334"/>
    </location>
</feature>
<sequence length="1007" mass="112265">MTSRFERLYNYLPHSLRSNLRLKLLTVTFMALLLLGAKNLYLSYWQEINRSNEQITNNFTIIADILKNDITRWLNNRENEILVMAQNPLVKEFVDKVTEENNNSGQAAGDLERYWKELSAQYGIYDEIYFVNKSGRILASSNSNRKNSYRPVDDIINVPLRTGGMYFQDAYLSPSTEKPCIALSVPVAADKPGATDASEYAGVLVYRIDIGSVIQPLLESRFNLGNTGEVILIANNRTVISDLRGMPGSALNYILDSEPALRVVRGEEGFWRGTGYNNREMIAVYRHIPKVRWGLIVRQETSEIFGPLKVQLYKSLMTNLLVVLLVLGLFYGLLSKVISPVTDMAGVAKAISSGDFHKRVKIRTNDEIGVLGQALNTMSDELGHHFTMQKCEQNVLKALVSTLEIEKMLEKGLDTVCRSFVFRVGAIFLLDMEKGVLNCKALYCPDQHLMEQREAIKLGEGLESLSVRTRQVQVITDLPEDTCYTVNWLGGNIMPVSIVAVPLLFGTEVMGVMSLASLHRFDERFTRELKIIGALMGVAINNALSYKRTHDLSSRLQHANELLAQQNEELTTQSEELASQSEELQTQTEELQAQAGELRNVTQQLKDKNKELERLGENKTKYFAALSHELRAPLNAVISFSDVLLDKVVGGLTRQQEKYIREIYNSGQHLLNLINDLLDLSKLEIGKIELNLKKIDPSIPLEEAISIVSAEAAQKNLQVTSMVAPDYYSVYADPVRLKQIFLNLLSNALKFTPQGGRIAVGARENKKYLHLWVSDTGIGIPGDCHESIFEEFNQAGNVASAGVYPGTGLGLAITRRMIQMHGGSISVESEPGQGATFTFTLPLANGEDSFVPARSECKIQCPQQGNCAGCDCPRTAAAYLPKPLVKPVLINSLESIGCRWLGGNPTVLVVDDDSSVRDYVAGILEPRGYKILTAENGRKGIELALKEEPDILILDISMPGVDGFRVLEEIGKHCWERGLSVFICTSRDLSIKEKHYLETLVKKLYQK</sequence>
<dbReference type="InterPro" id="IPR004358">
    <property type="entry name" value="Sig_transdc_His_kin-like_C"/>
</dbReference>
<keyword evidence="5" id="KW-1003">Cell membrane</keyword>
<dbReference type="Pfam" id="PF02518">
    <property type="entry name" value="HATPase_c"/>
    <property type="match status" value="1"/>
</dbReference>
<dbReference type="Gene3D" id="1.10.287.130">
    <property type="match status" value="1"/>
</dbReference>
<evidence type="ECO:0000256" key="14">
    <source>
        <dbReference type="ARBA" id="ARBA00023136"/>
    </source>
</evidence>
<dbReference type="SMART" id="SM00304">
    <property type="entry name" value="HAMP"/>
    <property type="match status" value="1"/>
</dbReference>
<dbReference type="FunFam" id="3.30.565.10:FF:000023">
    <property type="entry name" value="PAS domain-containing sensor histidine kinase"/>
    <property type="match status" value="1"/>
</dbReference>
<dbReference type="InterPro" id="IPR036890">
    <property type="entry name" value="HATPase_C_sf"/>
</dbReference>
<evidence type="ECO:0000256" key="17">
    <source>
        <dbReference type="SAM" id="Coils"/>
    </source>
</evidence>
<evidence type="ECO:0000256" key="5">
    <source>
        <dbReference type="ARBA" id="ARBA00022475"/>
    </source>
</evidence>
<evidence type="ECO:0000256" key="10">
    <source>
        <dbReference type="ARBA" id="ARBA00022777"/>
    </source>
</evidence>
<organism evidence="22 23">
    <name type="scientific">Desulfocucumis palustris</name>
    <dbReference type="NCBI Taxonomy" id="1898651"/>
    <lineage>
        <taxon>Bacteria</taxon>
        <taxon>Bacillati</taxon>
        <taxon>Bacillota</taxon>
        <taxon>Clostridia</taxon>
        <taxon>Eubacteriales</taxon>
        <taxon>Desulfocucumaceae</taxon>
        <taxon>Desulfocucumis</taxon>
    </lineage>
</organism>
<keyword evidence="6 16" id="KW-0597">Phosphoprotein</keyword>
<keyword evidence="14 18" id="KW-0472">Membrane</keyword>
<dbReference type="OrthoDB" id="9809348at2"/>
<dbReference type="InterPro" id="IPR036097">
    <property type="entry name" value="HisK_dim/P_sf"/>
</dbReference>
<dbReference type="Pfam" id="PF13185">
    <property type="entry name" value="GAF_2"/>
    <property type="match status" value="1"/>
</dbReference>
<dbReference type="SMART" id="SM00448">
    <property type="entry name" value="REC"/>
    <property type="match status" value="1"/>
</dbReference>
<evidence type="ECO:0000256" key="3">
    <source>
        <dbReference type="ARBA" id="ARBA00012438"/>
    </source>
</evidence>
<evidence type="ECO:0000313" key="23">
    <source>
        <dbReference type="Proteomes" id="UP000239549"/>
    </source>
</evidence>
<keyword evidence="23" id="KW-1185">Reference proteome</keyword>
<dbReference type="Proteomes" id="UP000239549">
    <property type="component" value="Unassembled WGS sequence"/>
</dbReference>
<proteinExistence type="predicted"/>
<dbReference type="PROSITE" id="PS50885">
    <property type="entry name" value="HAMP"/>
    <property type="match status" value="1"/>
</dbReference>
<dbReference type="SUPFAM" id="SSF55874">
    <property type="entry name" value="ATPase domain of HSP90 chaperone/DNA topoisomerase II/histidine kinase"/>
    <property type="match status" value="1"/>
</dbReference>
<evidence type="ECO:0000256" key="12">
    <source>
        <dbReference type="ARBA" id="ARBA00022989"/>
    </source>
</evidence>
<accession>A0A2L2XFS6</accession>
<protein>
    <recommendedName>
        <fullName evidence="4">Stage 0 sporulation protein A homolog</fullName>
        <ecNumber evidence="3">2.7.13.3</ecNumber>
    </recommendedName>
</protein>
<evidence type="ECO:0000256" key="4">
    <source>
        <dbReference type="ARBA" id="ARBA00018672"/>
    </source>
</evidence>
<evidence type="ECO:0000256" key="11">
    <source>
        <dbReference type="ARBA" id="ARBA00022840"/>
    </source>
</evidence>
<dbReference type="Gene3D" id="3.30.450.20">
    <property type="entry name" value="PAS domain"/>
    <property type="match status" value="1"/>
</dbReference>
<dbReference type="Gene3D" id="3.30.565.10">
    <property type="entry name" value="Histidine kinase-like ATPase, C-terminal domain"/>
    <property type="match status" value="1"/>
</dbReference>
<comment type="catalytic activity">
    <reaction evidence="1">
        <text>ATP + protein L-histidine = ADP + protein N-phospho-L-histidine.</text>
        <dbReference type="EC" id="2.7.13.3"/>
    </reaction>
</comment>
<evidence type="ECO:0000256" key="16">
    <source>
        <dbReference type="PROSITE-ProRule" id="PRU00169"/>
    </source>
</evidence>
<dbReference type="Pfam" id="PF00672">
    <property type="entry name" value="HAMP"/>
    <property type="match status" value="1"/>
</dbReference>
<dbReference type="CDD" id="cd06225">
    <property type="entry name" value="HAMP"/>
    <property type="match status" value="1"/>
</dbReference>
<evidence type="ECO:0000256" key="13">
    <source>
        <dbReference type="ARBA" id="ARBA00023012"/>
    </source>
</evidence>
<evidence type="ECO:0000256" key="1">
    <source>
        <dbReference type="ARBA" id="ARBA00000085"/>
    </source>
</evidence>
<dbReference type="SMART" id="SM00387">
    <property type="entry name" value="HATPase_c"/>
    <property type="match status" value="1"/>
</dbReference>
<keyword evidence="11" id="KW-0067">ATP-binding</keyword>
<dbReference type="InterPro" id="IPR003661">
    <property type="entry name" value="HisK_dim/P_dom"/>
</dbReference>
<comment type="function">
    <text evidence="15">May play the central regulatory role in sporulation. It may be an element of the effector pathway responsible for the activation of sporulation genes in response to nutritional stress. Spo0A may act in concert with spo0H (a sigma factor) to control the expression of some genes that are critical to the sporulation process.</text>
</comment>
<evidence type="ECO:0000259" key="21">
    <source>
        <dbReference type="PROSITE" id="PS50885"/>
    </source>
</evidence>
<comment type="caution">
    <text evidence="22">The sequence shown here is derived from an EMBL/GenBank/DDBJ whole genome shotgun (WGS) entry which is preliminary data.</text>
</comment>
<dbReference type="Pfam" id="PF02743">
    <property type="entry name" value="dCache_1"/>
    <property type="match status" value="1"/>
</dbReference>
<evidence type="ECO:0000256" key="6">
    <source>
        <dbReference type="ARBA" id="ARBA00022553"/>
    </source>
</evidence>
<dbReference type="InterPro" id="IPR005467">
    <property type="entry name" value="His_kinase_dom"/>
</dbReference>
<dbReference type="PRINTS" id="PR00344">
    <property type="entry name" value="BCTRLSENSOR"/>
</dbReference>
<dbReference type="Pfam" id="PF00512">
    <property type="entry name" value="HisKA"/>
    <property type="match status" value="1"/>
</dbReference>
<dbReference type="Pfam" id="PF00072">
    <property type="entry name" value="Response_reg"/>
    <property type="match status" value="1"/>
</dbReference>
<dbReference type="CDD" id="cd18774">
    <property type="entry name" value="PDC2_HK_sensor"/>
    <property type="match status" value="1"/>
</dbReference>
<dbReference type="CDD" id="cd18773">
    <property type="entry name" value="PDC1_HK_sensor"/>
    <property type="match status" value="1"/>
</dbReference>
<feature type="domain" description="HAMP" evidence="21">
    <location>
        <begin position="335"/>
        <end position="387"/>
    </location>
</feature>
<dbReference type="SMART" id="SM00388">
    <property type="entry name" value="HisKA"/>
    <property type="match status" value="1"/>
</dbReference>
<dbReference type="Gene3D" id="6.10.340.10">
    <property type="match status" value="1"/>
</dbReference>
<dbReference type="InterPro" id="IPR029151">
    <property type="entry name" value="Sensor-like_sf"/>
</dbReference>
<comment type="subcellular location">
    <subcellularLocation>
        <location evidence="2">Cell membrane</location>
        <topology evidence="2">Multi-pass membrane protein</topology>
    </subcellularLocation>
</comment>
<dbReference type="SUPFAM" id="SSF103190">
    <property type="entry name" value="Sensory domain-like"/>
    <property type="match status" value="1"/>
</dbReference>
<evidence type="ECO:0000256" key="9">
    <source>
        <dbReference type="ARBA" id="ARBA00022741"/>
    </source>
</evidence>
<reference evidence="23" key="1">
    <citation type="submission" date="2018-02" db="EMBL/GenBank/DDBJ databases">
        <title>Genome sequence of Desulfocucumis palustris strain NAW-5.</title>
        <authorList>
            <person name="Watanabe M."/>
            <person name="Kojima H."/>
            <person name="Fukui M."/>
        </authorList>
    </citation>
    <scope>NUCLEOTIDE SEQUENCE [LARGE SCALE GENOMIC DNA]</scope>
    <source>
        <strain evidence="23">NAW-5</strain>
    </source>
</reference>
<evidence type="ECO:0000256" key="7">
    <source>
        <dbReference type="ARBA" id="ARBA00022679"/>
    </source>
</evidence>
<dbReference type="SUPFAM" id="SSF52172">
    <property type="entry name" value="CheY-like"/>
    <property type="match status" value="1"/>
</dbReference>
<dbReference type="PROSITE" id="PS50109">
    <property type="entry name" value="HIS_KIN"/>
    <property type="match status" value="1"/>
</dbReference>
<dbReference type="InterPro" id="IPR003660">
    <property type="entry name" value="HAMP_dom"/>
</dbReference>
<dbReference type="PANTHER" id="PTHR43047:SF63">
    <property type="entry name" value="HISTIDINE KINASE"/>
    <property type="match status" value="1"/>
</dbReference>
<feature type="transmembrane region" description="Helical" evidence="18">
    <location>
        <begin position="20"/>
        <end position="41"/>
    </location>
</feature>
<dbReference type="Gene3D" id="3.30.450.40">
    <property type="match status" value="1"/>
</dbReference>
<gene>
    <name evidence="22" type="ORF">DCCM_4103</name>
</gene>
<feature type="domain" description="Response regulatory" evidence="20">
    <location>
        <begin position="906"/>
        <end position="1007"/>
    </location>
</feature>
<dbReference type="EC" id="2.7.13.3" evidence="3"/>
<keyword evidence="8 18" id="KW-0812">Transmembrane</keyword>
<evidence type="ECO:0000259" key="19">
    <source>
        <dbReference type="PROSITE" id="PS50109"/>
    </source>
</evidence>
<keyword evidence="10 22" id="KW-0418">Kinase</keyword>
<dbReference type="EMBL" id="BFAV01000155">
    <property type="protein sequence ID" value="GBF34982.1"/>
    <property type="molecule type" value="Genomic_DNA"/>
</dbReference>
<keyword evidence="7" id="KW-0808">Transferase</keyword>
<evidence type="ECO:0000259" key="20">
    <source>
        <dbReference type="PROSITE" id="PS50110"/>
    </source>
</evidence>
<dbReference type="PROSITE" id="PS50110">
    <property type="entry name" value="RESPONSE_REGULATORY"/>
    <property type="match status" value="1"/>
</dbReference>
<keyword evidence="13" id="KW-0902">Two-component regulatory system</keyword>
<dbReference type="InterPro" id="IPR003018">
    <property type="entry name" value="GAF"/>
</dbReference>
<keyword evidence="17" id="KW-0175">Coiled coil</keyword>
<dbReference type="InterPro" id="IPR003594">
    <property type="entry name" value="HATPase_dom"/>
</dbReference>
<dbReference type="InterPro" id="IPR029016">
    <property type="entry name" value="GAF-like_dom_sf"/>
</dbReference>
<evidence type="ECO:0000256" key="18">
    <source>
        <dbReference type="SAM" id="Phobius"/>
    </source>
</evidence>